<dbReference type="Proteomes" id="UP000285295">
    <property type="component" value="Unassembled WGS sequence"/>
</dbReference>
<dbReference type="Proteomes" id="UP000284451">
    <property type="component" value="Unassembled WGS sequence"/>
</dbReference>
<evidence type="ECO:0000313" key="6">
    <source>
        <dbReference type="Proteomes" id="UP000284451"/>
    </source>
</evidence>
<evidence type="ECO:0000313" key="5">
    <source>
        <dbReference type="EMBL" id="RWR32347.1"/>
    </source>
</evidence>
<dbReference type="EMBL" id="SAUX01000008">
    <property type="protein sequence ID" value="RWR30374.1"/>
    <property type="molecule type" value="Genomic_DNA"/>
</dbReference>
<comment type="caution">
    <text evidence="4">The sequence shown here is derived from an EMBL/GenBank/DDBJ whole genome shotgun (WGS) entry which is preliminary data.</text>
</comment>
<organism evidence="4 8">
    <name type="scientific">Paenirhodobacter populi</name>
    <dbReference type="NCBI Taxonomy" id="2306993"/>
    <lineage>
        <taxon>Bacteria</taxon>
        <taxon>Pseudomonadati</taxon>
        <taxon>Pseudomonadota</taxon>
        <taxon>Alphaproteobacteria</taxon>
        <taxon>Rhodobacterales</taxon>
        <taxon>Rhodobacter group</taxon>
        <taxon>Paenirhodobacter</taxon>
    </lineage>
</organism>
<accession>A0A443KHV5</accession>
<dbReference type="AlphaFoldDB" id="A0A443KC57"/>
<feature type="region of interest" description="Disordered" evidence="1">
    <location>
        <begin position="51"/>
        <end position="71"/>
    </location>
</feature>
<evidence type="ECO:0000313" key="4">
    <source>
        <dbReference type="EMBL" id="RWR30374.1"/>
    </source>
</evidence>
<protein>
    <submittedName>
        <fullName evidence="4">Uncharacterized protein</fullName>
    </submittedName>
</protein>
<evidence type="ECO:0000313" key="7">
    <source>
        <dbReference type="Proteomes" id="UP000284476"/>
    </source>
</evidence>
<evidence type="ECO:0000313" key="2">
    <source>
        <dbReference type="EMBL" id="RWR05648.1"/>
    </source>
</evidence>
<dbReference type="EMBL" id="SAUZ01000003">
    <property type="protein sequence ID" value="RWR23729.1"/>
    <property type="molecule type" value="Genomic_DNA"/>
</dbReference>
<dbReference type="RefSeq" id="WP_128183693.1">
    <property type="nucleotide sequence ID" value="NZ_JBHRSO010000023.1"/>
</dbReference>
<name>A0A443KC57_9RHOB</name>
<sequence>MTSKKPSLGLFREIPAPLTPFEKTAAAAKTIIETEASKRADLTASLRAARLARDVGPAHGSDKGAPSKPSR</sequence>
<accession>A0A443JT87</accession>
<dbReference type="EMBL" id="SAUW01000035">
    <property type="protein sequence ID" value="RWR05648.1"/>
    <property type="molecule type" value="Genomic_DNA"/>
</dbReference>
<dbReference type="Proteomes" id="UP000284476">
    <property type="component" value="Unassembled WGS sequence"/>
</dbReference>
<accession>A0A443IL91</accession>
<keyword evidence="9" id="KW-1185">Reference proteome</keyword>
<dbReference type="Proteomes" id="UP000285710">
    <property type="component" value="Unassembled WGS sequence"/>
</dbReference>
<reference evidence="6 7" key="2">
    <citation type="submission" date="2019-01" db="EMBL/GenBank/DDBJ databases">
        <authorList>
            <person name="Li Y."/>
        </authorList>
    </citation>
    <scope>NUCLEOTIDE SEQUENCE [LARGE SCALE GENOMIC DNA]</scope>
    <source>
        <strain evidence="5 6">07D10-4-3</strain>
        <strain evidence="2 9">2D-5</strain>
        <strain evidence="4 8">D19-10-3-21</strain>
        <strain evidence="3 7">SK2B-1</strain>
    </source>
</reference>
<gene>
    <name evidence="5" type="ORF">D2T29_09150</name>
    <name evidence="3" type="ORF">D2T30_04610</name>
    <name evidence="4" type="ORF">D2T31_08115</name>
    <name evidence="2" type="ORF">D2T33_19625</name>
</gene>
<accession>A0A443KC57</accession>
<evidence type="ECO:0000256" key="1">
    <source>
        <dbReference type="SAM" id="MobiDB-lite"/>
    </source>
</evidence>
<evidence type="ECO:0000313" key="3">
    <source>
        <dbReference type="EMBL" id="RWR23729.1"/>
    </source>
</evidence>
<dbReference type="EMBL" id="SAUY01000009">
    <property type="protein sequence ID" value="RWR32347.1"/>
    <property type="molecule type" value="Genomic_DNA"/>
</dbReference>
<reference evidence="6 7" key="1">
    <citation type="submission" date="2019-01" db="EMBL/GenBank/DDBJ databases">
        <title>Sinorhodobacter populi sp. nov. isolated from the symptomatic bark tissue of Populus euramericana canker.</title>
        <authorList>
            <person name="Xu G."/>
        </authorList>
    </citation>
    <scope>NUCLEOTIDE SEQUENCE [LARGE SCALE GENOMIC DNA]</scope>
    <source>
        <strain evidence="5 6">07D10-4-3</strain>
        <strain evidence="2 9">2D-5</strain>
        <strain evidence="4 8">D19-10-3-21</strain>
        <strain evidence="3 7">SK2B-1</strain>
    </source>
</reference>
<evidence type="ECO:0000313" key="8">
    <source>
        <dbReference type="Proteomes" id="UP000285295"/>
    </source>
</evidence>
<evidence type="ECO:0000313" key="9">
    <source>
        <dbReference type="Proteomes" id="UP000285710"/>
    </source>
</evidence>
<proteinExistence type="predicted"/>